<evidence type="ECO:0000256" key="1">
    <source>
        <dbReference type="ARBA" id="ARBA00004123"/>
    </source>
</evidence>
<dbReference type="GO" id="GO:0003677">
    <property type="term" value="F:DNA binding"/>
    <property type="evidence" value="ECO:0007669"/>
    <property type="project" value="UniProtKB-KW"/>
</dbReference>
<dbReference type="PANTHER" id="PTHR19303:SF16">
    <property type="entry name" value="JERKY PROTEIN HOMOLOG-LIKE"/>
    <property type="match status" value="1"/>
</dbReference>
<dbReference type="InterPro" id="IPR006600">
    <property type="entry name" value="HTH_CenpB_DNA-bd_dom"/>
</dbReference>
<comment type="subcellular location">
    <subcellularLocation>
        <location evidence="1">Nucleus</location>
    </subcellularLocation>
</comment>
<sequence length="201" mass="22709">MMKSSKNCKLNEAMFLWFTQQREKGAPLSGPIIQEKARKMFEKLGENASEFTATSTGWLDKWKTRYGIRQLNICGEKLSADRDAVDVFKGEKLSADRDAVDVFKTEFQAFTEGYIKDQVYNADETELNIKMLPQKSLASKQEKSASGHKMNKERITVLACSNASGEHRLPLLCILGFSNASGEHRLPLLCILGFIMNSFRK</sequence>
<comment type="caution">
    <text evidence="4">The sequence shown here is derived from an EMBL/GenBank/DDBJ whole genome shotgun (WGS) entry which is preliminary data.</text>
</comment>
<evidence type="ECO:0000313" key="5">
    <source>
        <dbReference type="Proteomes" id="UP001458880"/>
    </source>
</evidence>
<keyword evidence="2 4" id="KW-0238">DNA-binding</keyword>
<dbReference type="Gene3D" id="1.10.10.60">
    <property type="entry name" value="Homeodomain-like"/>
    <property type="match status" value="1"/>
</dbReference>
<evidence type="ECO:0000256" key="2">
    <source>
        <dbReference type="ARBA" id="ARBA00023125"/>
    </source>
</evidence>
<protein>
    <submittedName>
        <fullName evidence="4">Tc5 transposase DNA-binding domain</fullName>
    </submittedName>
</protein>
<dbReference type="SMART" id="SM00674">
    <property type="entry name" value="CENPB"/>
    <property type="match status" value="1"/>
</dbReference>
<proteinExistence type="predicted"/>
<dbReference type="PANTHER" id="PTHR19303">
    <property type="entry name" value="TRANSPOSON"/>
    <property type="match status" value="1"/>
</dbReference>
<dbReference type="EMBL" id="JASPKY010000004">
    <property type="protein sequence ID" value="KAK9755047.1"/>
    <property type="molecule type" value="Genomic_DNA"/>
</dbReference>
<reference evidence="4 5" key="1">
    <citation type="journal article" date="2024" name="BMC Genomics">
        <title>De novo assembly and annotation of Popillia japonica's genome with initial clues to its potential as an invasive pest.</title>
        <authorList>
            <person name="Cucini C."/>
            <person name="Boschi S."/>
            <person name="Funari R."/>
            <person name="Cardaioli E."/>
            <person name="Iannotti N."/>
            <person name="Marturano G."/>
            <person name="Paoli F."/>
            <person name="Bruttini M."/>
            <person name="Carapelli A."/>
            <person name="Frati F."/>
            <person name="Nardi F."/>
        </authorList>
    </citation>
    <scope>NUCLEOTIDE SEQUENCE [LARGE SCALE GENOMIC DNA]</scope>
    <source>
        <strain evidence="4">DMR45628</strain>
    </source>
</reference>
<accession>A0AAW1NEU4</accession>
<dbReference type="InterPro" id="IPR009057">
    <property type="entry name" value="Homeodomain-like_sf"/>
</dbReference>
<dbReference type="InterPro" id="IPR050863">
    <property type="entry name" value="CenT-Element_Derived"/>
</dbReference>
<evidence type="ECO:0000313" key="4">
    <source>
        <dbReference type="EMBL" id="KAK9755047.1"/>
    </source>
</evidence>
<keyword evidence="5" id="KW-1185">Reference proteome</keyword>
<dbReference type="SUPFAM" id="SSF46689">
    <property type="entry name" value="Homeodomain-like"/>
    <property type="match status" value="1"/>
</dbReference>
<dbReference type="AlphaFoldDB" id="A0AAW1NEU4"/>
<gene>
    <name evidence="4" type="ORF">QE152_g761</name>
</gene>
<dbReference type="Proteomes" id="UP001458880">
    <property type="component" value="Unassembled WGS sequence"/>
</dbReference>
<evidence type="ECO:0000259" key="3">
    <source>
        <dbReference type="PROSITE" id="PS51253"/>
    </source>
</evidence>
<organism evidence="4 5">
    <name type="scientific">Popillia japonica</name>
    <name type="common">Japanese beetle</name>
    <dbReference type="NCBI Taxonomy" id="7064"/>
    <lineage>
        <taxon>Eukaryota</taxon>
        <taxon>Metazoa</taxon>
        <taxon>Ecdysozoa</taxon>
        <taxon>Arthropoda</taxon>
        <taxon>Hexapoda</taxon>
        <taxon>Insecta</taxon>
        <taxon>Pterygota</taxon>
        <taxon>Neoptera</taxon>
        <taxon>Endopterygota</taxon>
        <taxon>Coleoptera</taxon>
        <taxon>Polyphaga</taxon>
        <taxon>Scarabaeiformia</taxon>
        <taxon>Scarabaeidae</taxon>
        <taxon>Rutelinae</taxon>
        <taxon>Popillia</taxon>
    </lineage>
</organism>
<dbReference type="GO" id="GO:0005634">
    <property type="term" value="C:nucleus"/>
    <property type="evidence" value="ECO:0007669"/>
    <property type="project" value="UniProtKB-SubCell"/>
</dbReference>
<feature type="domain" description="HTH CENPB-type" evidence="3">
    <location>
        <begin position="1"/>
        <end position="72"/>
    </location>
</feature>
<dbReference type="Pfam" id="PF03221">
    <property type="entry name" value="HTH_Tnp_Tc5"/>
    <property type="match status" value="1"/>
</dbReference>
<name>A0AAW1NEU4_POPJA</name>
<dbReference type="PROSITE" id="PS51253">
    <property type="entry name" value="HTH_CENPB"/>
    <property type="match status" value="1"/>
</dbReference>